<dbReference type="GO" id="GO:0004252">
    <property type="term" value="F:serine-type endopeptidase activity"/>
    <property type="evidence" value="ECO:0007669"/>
    <property type="project" value="InterPro"/>
</dbReference>
<accession>A0A2T4SX93</accession>
<dbReference type="PANTHER" id="PTHR43390">
    <property type="entry name" value="SIGNAL PEPTIDASE I"/>
    <property type="match status" value="1"/>
</dbReference>
<sequence length="194" mass="22010">MMKNIIEWIVSIAIGVAVAWIVTAFLLTGYTVSGSSMAPTFEDGDKLVVNKLSTRMNTIDRGDVIIFHATKKDDYIKRLIGKPGDTVESKKDKLYINGKLVKEPYLTLNKKNKIDKYLTENFDVSDTKHSGGKKKIPKGKYLVLGDNRFVSNDSRKDLGLISKDSVVGKVWFRWLPMSEMKFSFYPKSFDKVNE</sequence>
<evidence type="ECO:0000256" key="5">
    <source>
        <dbReference type="ARBA" id="ARBA00022475"/>
    </source>
</evidence>
<name>A0A2T4SX93_STAGA</name>
<gene>
    <name evidence="14" type="primary">lepB</name>
    <name evidence="14" type="ORF">BUZ01_06740</name>
</gene>
<evidence type="ECO:0000313" key="15">
    <source>
        <dbReference type="Proteomes" id="UP000283576"/>
    </source>
</evidence>
<keyword evidence="5" id="KW-1003">Cell membrane</keyword>
<keyword evidence="10 12" id="KW-0472">Membrane</keyword>
<comment type="caution">
    <text evidence="14">The sequence shown here is derived from an EMBL/GenBank/DDBJ whole genome shotgun (WGS) entry which is preliminary data.</text>
</comment>
<evidence type="ECO:0000256" key="9">
    <source>
        <dbReference type="ARBA" id="ARBA00022989"/>
    </source>
</evidence>
<evidence type="ECO:0000256" key="10">
    <source>
        <dbReference type="ARBA" id="ARBA00023136"/>
    </source>
</evidence>
<proteinExistence type="inferred from homology"/>
<keyword evidence="6 12" id="KW-0645">Protease</keyword>
<comment type="subcellular location">
    <subcellularLocation>
        <location evidence="3">Cell membrane</location>
        <topology evidence="3">Single-pass type II membrane protein</topology>
    </subcellularLocation>
    <subcellularLocation>
        <location evidence="12">Membrane</location>
        <topology evidence="12">Single-pass type II membrane protein</topology>
    </subcellularLocation>
</comment>
<evidence type="ECO:0000256" key="3">
    <source>
        <dbReference type="ARBA" id="ARBA00004401"/>
    </source>
</evidence>
<evidence type="ECO:0000256" key="8">
    <source>
        <dbReference type="ARBA" id="ARBA00022801"/>
    </source>
</evidence>
<feature type="active site" evidence="11">
    <location>
        <position position="77"/>
    </location>
</feature>
<comment type="function">
    <text evidence="2">Essential for cell viability.</text>
</comment>
<keyword evidence="9 12" id="KW-1133">Transmembrane helix</keyword>
<feature type="domain" description="Peptidase S26" evidence="13">
    <location>
        <begin position="5"/>
        <end position="174"/>
    </location>
</feature>
<dbReference type="FunFam" id="2.10.109.10:FF:000008">
    <property type="entry name" value="Signal peptidase I"/>
    <property type="match status" value="1"/>
</dbReference>
<comment type="catalytic activity">
    <reaction evidence="1 12">
        <text>Cleavage of hydrophobic, N-terminal signal or leader sequences from secreted and periplasmic proteins.</text>
        <dbReference type="EC" id="3.4.21.89"/>
    </reaction>
</comment>
<dbReference type="InterPro" id="IPR019533">
    <property type="entry name" value="Peptidase_S26"/>
</dbReference>
<evidence type="ECO:0000256" key="11">
    <source>
        <dbReference type="PIRSR" id="PIRSR600223-1"/>
    </source>
</evidence>
<dbReference type="GO" id="GO:0009003">
    <property type="term" value="F:signal peptidase activity"/>
    <property type="evidence" value="ECO:0007669"/>
    <property type="project" value="UniProtKB-EC"/>
</dbReference>
<dbReference type="PANTHER" id="PTHR43390:SF1">
    <property type="entry name" value="CHLOROPLAST PROCESSING PEPTIDASE"/>
    <property type="match status" value="1"/>
</dbReference>
<dbReference type="PRINTS" id="PR00727">
    <property type="entry name" value="LEADERPTASE"/>
</dbReference>
<dbReference type="NCBIfam" id="TIGR02227">
    <property type="entry name" value="sigpep_I_bact"/>
    <property type="match status" value="1"/>
</dbReference>
<keyword evidence="8 12" id="KW-0378">Hydrolase</keyword>
<organism evidence="14 15">
    <name type="scientific">Staphylococcus gallinarum</name>
    <dbReference type="NCBI Taxonomy" id="1293"/>
    <lineage>
        <taxon>Bacteria</taxon>
        <taxon>Bacillati</taxon>
        <taxon>Bacillota</taxon>
        <taxon>Bacilli</taxon>
        <taxon>Bacillales</taxon>
        <taxon>Staphylococcaceae</taxon>
        <taxon>Staphylococcus</taxon>
    </lineage>
</organism>
<dbReference type="GO" id="GO:0006465">
    <property type="term" value="P:signal peptide processing"/>
    <property type="evidence" value="ECO:0007669"/>
    <property type="project" value="InterPro"/>
</dbReference>
<dbReference type="InterPro" id="IPR000223">
    <property type="entry name" value="Pept_S26A_signal_pept_1"/>
</dbReference>
<dbReference type="EC" id="3.4.21.89" evidence="12"/>
<dbReference type="RefSeq" id="WP_107526887.1">
    <property type="nucleotide sequence ID" value="NZ_JAIBNU010000002.1"/>
</dbReference>
<dbReference type="PROSITE" id="PS00501">
    <property type="entry name" value="SPASE_I_1"/>
    <property type="match status" value="1"/>
</dbReference>
<evidence type="ECO:0000313" key="14">
    <source>
        <dbReference type="EMBL" id="RIL43307.1"/>
    </source>
</evidence>
<protein>
    <recommendedName>
        <fullName evidence="12">Signal peptidase I</fullName>
        <ecNumber evidence="12">3.4.21.89</ecNumber>
    </recommendedName>
</protein>
<feature type="transmembrane region" description="Helical" evidence="12">
    <location>
        <begin position="6"/>
        <end position="27"/>
    </location>
</feature>
<dbReference type="GO" id="GO:0005886">
    <property type="term" value="C:plasma membrane"/>
    <property type="evidence" value="ECO:0007669"/>
    <property type="project" value="UniProtKB-SubCell"/>
</dbReference>
<dbReference type="Pfam" id="PF10502">
    <property type="entry name" value="Peptidase_S26"/>
    <property type="match status" value="1"/>
</dbReference>
<dbReference type="Gene3D" id="2.10.109.10">
    <property type="entry name" value="Umud Fragment, subunit A"/>
    <property type="match status" value="1"/>
</dbReference>
<dbReference type="EMBL" id="QXRZ01000003">
    <property type="protein sequence ID" value="RIL43307.1"/>
    <property type="molecule type" value="Genomic_DNA"/>
</dbReference>
<evidence type="ECO:0000256" key="1">
    <source>
        <dbReference type="ARBA" id="ARBA00000677"/>
    </source>
</evidence>
<evidence type="ECO:0000256" key="7">
    <source>
        <dbReference type="ARBA" id="ARBA00022692"/>
    </source>
</evidence>
<dbReference type="InterPro" id="IPR019756">
    <property type="entry name" value="Pept_S26A_signal_pept_1_Ser-AS"/>
</dbReference>
<keyword evidence="7 12" id="KW-0812">Transmembrane</keyword>
<evidence type="ECO:0000256" key="4">
    <source>
        <dbReference type="ARBA" id="ARBA00009370"/>
    </source>
</evidence>
<dbReference type="PROSITE" id="PS00761">
    <property type="entry name" value="SPASE_I_3"/>
    <property type="match status" value="1"/>
</dbReference>
<evidence type="ECO:0000256" key="6">
    <source>
        <dbReference type="ARBA" id="ARBA00022670"/>
    </source>
</evidence>
<dbReference type="Proteomes" id="UP000283576">
    <property type="component" value="Unassembled WGS sequence"/>
</dbReference>
<evidence type="ECO:0000256" key="12">
    <source>
        <dbReference type="RuleBase" id="RU362042"/>
    </source>
</evidence>
<dbReference type="SUPFAM" id="SSF51306">
    <property type="entry name" value="LexA/Signal peptidase"/>
    <property type="match status" value="1"/>
</dbReference>
<dbReference type="InterPro" id="IPR036286">
    <property type="entry name" value="LexA/Signal_pep-like_sf"/>
</dbReference>
<evidence type="ECO:0000259" key="13">
    <source>
        <dbReference type="Pfam" id="PF10502"/>
    </source>
</evidence>
<evidence type="ECO:0000256" key="2">
    <source>
        <dbReference type="ARBA" id="ARBA00002312"/>
    </source>
</evidence>
<reference evidence="14 15" key="1">
    <citation type="journal article" date="2016" name="Front. Microbiol.">
        <title>Comprehensive Phylogenetic Analysis of Bovine Non-aureus Staphylococci Species Based on Whole-Genome Sequencing.</title>
        <authorList>
            <person name="Naushad S."/>
            <person name="Barkema H.W."/>
            <person name="Luby C."/>
            <person name="Condas L.A."/>
            <person name="Nobrega D.B."/>
            <person name="Carson D.A."/>
            <person name="De Buck J."/>
        </authorList>
    </citation>
    <scope>NUCLEOTIDE SEQUENCE [LARGE SCALE GENOMIC DNA]</scope>
    <source>
        <strain evidence="14 15">SNUC 1388</strain>
    </source>
</reference>
<dbReference type="InterPro" id="IPR019758">
    <property type="entry name" value="Pept_S26A_signal_pept_1_CS"/>
</dbReference>
<dbReference type="AlphaFoldDB" id="A0A2T4SX93"/>
<feature type="active site" evidence="11">
    <location>
        <position position="36"/>
    </location>
</feature>
<dbReference type="CDD" id="cd06530">
    <property type="entry name" value="S26_SPase_I"/>
    <property type="match status" value="1"/>
</dbReference>
<comment type="similarity">
    <text evidence="4 12">Belongs to the peptidase S26 family.</text>
</comment>